<accession>A0A0D8HKV8</accession>
<reference evidence="1 2" key="1">
    <citation type="submission" date="2015-01" db="EMBL/GenBank/DDBJ databases">
        <title>Draft genome of the acidophilic iron oxidizer Acidithrix ferrooxidans strain Py-F3.</title>
        <authorList>
            <person name="Poehlein A."/>
            <person name="Eisen S."/>
            <person name="Schloemann M."/>
            <person name="Johnson B.D."/>
            <person name="Daniel R."/>
            <person name="Muehling M."/>
        </authorList>
    </citation>
    <scope>NUCLEOTIDE SEQUENCE [LARGE SCALE GENOMIC DNA]</scope>
    <source>
        <strain evidence="1 2">Py-F3</strain>
    </source>
</reference>
<protein>
    <submittedName>
        <fullName evidence="1">Uncharacterized protein</fullName>
    </submittedName>
</protein>
<dbReference type="STRING" id="1280514.AXFE_06270"/>
<gene>
    <name evidence="1" type="ORF">AXFE_06270</name>
</gene>
<evidence type="ECO:0000313" key="2">
    <source>
        <dbReference type="Proteomes" id="UP000032360"/>
    </source>
</evidence>
<keyword evidence="2" id="KW-1185">Reference proteome</keyword>
<dbReference type="Proteomes" id="UP000032360">
    <property type="component" value="Unassembled WGS sequence"/>
</dbReference>
<sequence>MFEFLETLYVVAFISAVSALPSVPGRLGNTKAPGNLACSCTFIEHFVPFGDLFQHLFWGMSLGLHEICLQLRHGYKNRVSGGLIKWEPSS</sequence>
<evidence type="ECO:0000313" key="1">
    <source>
        <dbReference type="EMBL" id="KJF18499.1"/>
    </source>
</evidence>
<dbReference type="AlphaFoldDB" id="A0A0D8HKV8"/>
<proteinExistence type="predicted"/>
<name>A0A0D8HKV8_9ACTN</name>
<organism evidence="1 2">
    <name type="scientific">Acidithrix ferrooxidans</name>
    <dbReference type="NCBI Taxonomy" id="1280514"/>
    <lineage>
        <taxon>Bacteria</taxon>
        <taxon>Bacillati</taxon>
        <taxon>Actinomycetota</taxon>
        <taxon>Acidimicrobiia</taxon>
        <taxon>Acidimicrobiales</taxon>
        <taxon>Acidimicrobiaceae</taxon>
        <taxon>Acidithrix</taxon>
    </lineage>
</organism>
<dbReference type="EMBL" id="JXYS01000015">
    <property type="protein sequence ID" value="KJF18499.1"/>
    <property type="molecule type" value="Genomic_DNA"/>
</dbReference>
<comment type="caution">
    <text evidence="1">The sequence shown here is derived from an EMBL/GenBank/DDBJ whole genome shotgun (WGS) entry which is preliminary data.</text>
</comment>